<evidence type="ECO:0000313" key="2">
    <source>
        <dbReference type="Proteomes" id="UP000298471"/>
    </source>
</evidence>
<comment type="caution">
    <text evidence="1">The sequence shown here is derived from an EMBL/GenBank/DDBJ whole genome shotgun (WGS) entry which is preliminary data.</text>
</comment>
<dbReference type="RefSeq" id="WP_135391407.1">
    <property type="nucleotide sequence ID" value="NZ_SRMB01000001.1"/>
</dbReference>
<sequence>MPFLSFILSFLVLAPGPQQGTPKPVAKPQPALLGWSANRPLTWDDFQGKPMPTEQLAALTAANIDVQVACKDYVFSSSVKAVFIPQESWTRDKKKATPELLRHEQLHFDITELHARMLRQKISLVKFDCERLNPAFNNLTNAAFAAWKREEFNYDRESNHGLNATKQAFWETQVKQRLALLEKFASQP</sequence>
<dbReference type="AlphaFoldDB" id="A0A4Z0QEB5"/>
<reference evidence="1 2" key="1">
    <citation type="submission" date="2019-04" db="EMBL/GenBank/DDBJ databases">
        <authorList>
            <person name="Feng G."/>
            <person name="Zhang J."/>
            <person name="Zhu H."/>
        </authorList>
    </citation>
    <scope>NUCLEOTIDE SEQUENCE [LARGE SCALE GENOMIC DNA]</scope>
    <source>
        <strain evidence="1 2">9PBR-1</strain>
    </source>
</reference>
<dbReference type="EMBL" id="SRMB01000001">
    <property type="protein sequence ID" value="TGE28034.1"/>
    <property type="molecule type" value="Genomic_DNA"/>
</dbReference>
<name>A0A4Z0QEB5_9BACT</name>
<protein>
    <submittedName>
        <fullName evidence="1">DUF922 domain-containing protein</fullName>
    </submittedName>
</protein>
<proteinExistence type="predicted"/>
<dbReference type="Pfam" id="PF06037">
    <property type="entry name" value="DUF922"/>
    <property type="match status" value="1"/>
</dbReference>
<gene>
    <name evidence="1" type="ORF">E5K02_00795</name>
</gene>
<evidence type="ECO:0000313" key="1">
    <source>
        <dbReference type="EMBL" id="TGE28034.1"/>
    </source>
</evidence>
<accession>A0A4Z0QEB5</accession>
<dbReference type="InterPro" id="IPR010321">
    <property type="entry name" value="DUF922"/>
</dbReference>
<organism evidence="1 2">
    <name type="scientific">Hymenobacter metallicola</name>
    <dbReference type="NCBI Taxonomy" id="2563114"/>
    <lineage>
        <taxon>Bacteria</taxon>
        <taxon>Pseudomonadati</taxon>
        <taxon>Bacteroidota</taxon>
        <taxon>Cytophagia</taxon>
        <taxon>Cytophagales</taxon>
        <taxon>Hymenobacteraceae</taxon>
        <taxon>Hymenobacter</taxon>
    </lineage>
</organism>
<dbReference type="Proteomes" id="UP000298471">
    <property type="component" value="Unassembled WGS sequence"/>
</dbReference>
<dbReference type="OrthoDB" id="5431540at2"/>
<keyword evidence="2" id="KW-1185">Reference proteome</keyword>